<dbReference type="AlphaFoldDB" id="A0A842I630"/>
<feature type="domain" description="Cupin type-2" evidence="3">
    <location>
        <begin position="45"/>
        <end position="115"/>
    </location>
</feature>
<proteinExistence type="predicted"/>
<evidence type="ECO:0000313" key="4">
    <source>
        <dbReference type="EMBL" id="MBC2834837.1"/>
    </source>
</evidence>
<dbReference type="Proteomes" id="UP000555411">
    <property type="component" value="Unassembled WGS sequence"/>
</dbReference>
<organism evidence="4 5">
    <name type="scientific">Paragemmobacter straminiformis</name>
    <dbReference type="NCBI Taxonomy" id="2045119"/>
    <lineage>
        <taxon>Bacteria</taxon>
        <taxon>Pseudomonadati</taxon>
        <taxon>Pseudomonadota</taxon>
        <taxon>Alphaproteobacteria</taxon>
        <taxon>Rhodobacterales</taxon>
        <taxon>Paracoccaceae</taxon>
        <taxon>Paragemmobacter</taxon>
    </lineage>
</organism>
<dbReference type="InterPro" id="IPR011051">
    <property type="entry name" value="RmlC_Cupin_sf"/>
</dbReference>
<gene>
    <name evidence="4" type="ORF">H7F16_04915</name>
</gene>
<dbReference type="GO" id="GO:0046872">
    <property type="term" value="F:metal ion binding"/>
    <property type="evidence" value="ECO:0007669"/>
    <property type="project" value="UniProtKB-KW"/>
</dbReference>
<reference evidence="4 5" key="1">
    <citation type="journal article" date="2017" name="Int. J. Syst. Evol. Microbiol.">
        <title>Gemmobacter straminiformis sp. nov., isolated from an artificial fountain.</title>
        <authorList>
            <person name="Kang J.Y."/>
            <person name="Kim M.J."/>
            <person name="Chun J."/>
            <person name="Son K.P."/>
            <person name="Jahng K.Y."/>
        </authorList>
    </citation>
    <scope>NUCLEOTIDE SEQUENCE [LARGE SCALE GENOMIC DNA]</scope>
    <source>
        <strain evidence="4 5">CAM-8</strain>
    </source>
</reference>
<accession>A0A842I630</accession>
<evidence type="ECO:0000256" key="2">
    <source>
        <dbReference type="SAM" id="MobiDB-lite"/>
    </source>
</evidence>
<evidence type="ECO:0000313" key="5">
    <source>
        <dbReference type="Proteomes" id="UP000555411"/>
    </source>
</evidence>
<keyword evidence="1" id="KW-0479">Metal-binding</keyword>
<evidence type="ECO:0000259" key="3">
    <source>
        <dbReference type="Pfam" id="PF07883"/>
    </source>
</evidence>
<protein>
    <submittedName>
        <fullName evidence="4">Cupin domain-containing protein</fullName>
    </submittedName>
</protein>
<evidence type="ECO:0000256" key="1">
    <source>
        <dbReference type="ARBA" id="ARBA00022723"/>
    </source>
</evidence>
<dbReference type="RefSeq" id="WP_185796405.1">
    <property type="nucleotide sequence ID" value="NZ_JACLQD010000001.1"/>
</dbReference>
<dbReference type="SUPFAM" id="SSF51182">
    <property type="entry name" value="RmlC-like cupins"/>
    <property type="match status" value="1"/>
</dbReference>
<dbReference type="Pfam" id="PF07883">
    <property type="entry name" value="Cupin_2"/>
    <property type="match status" value="1"/>
</dbReference>
<dbReference type="PANTHER" id="PTHR35848:SF9">
    <property type="entry name" value="SLL1358 PROTEIN"/>
    <property type="match status" value="1"/>
</dbReference>
<keyword evidence="5" id="KW-1185">Reference proteome</keyword>
<dbReference type="InterPro" id="IPR014710">
    <property type="entry name" value="RmlC-like_jellyroll"/>
</dbReference>
<dbReference type="Gene3D" id="2.60.120.10">
    <property type="entry name" value="Jelly Rolls"/>
    <property type="match status" value="1"/>
</dbReference>
<dbReference type="EMBL" id="JACLQD010000001">
    <property type="protein sequence ID" value="MBC2834837.1"/>
    <property type="molecule type" value="Genomic_DNA"/>
</dbReference>
<comment type="caution">
    <text evidence="4">The sequence shown here is derived from an EMBL/GenBank/DDBJ whole genome shotgun (WGS) entry which is preliminary data.</text>
</comment>
<feature type="region of interest" description="Disordered" evidence="2">
    <location>
        <begin position="1"/>
        <end position="26"/>
    </location>
</feature>
<dbReference type="InterPro" id="IPR013096">
    <property type="entry name" value="Cupin_2"/>
</dbReference>
<dbReference type="InterPro" id="IPR051610">
    <property type="entry name" value="GPI/OXD"/>
</dbReference>
<sequence>MPRIPLPDWQDEPDPQHPVLGGGSGPYRYRLLSDPGQLTQFGAFIEELPPGSRSSFRHWHETEDEMILVLQGSVTLVEDSETVLTAGEAAAWPAGHPVGHSLHNHTEAPVRYLVIGTRNRTDRIHYPDHDLMTEKDGPARRYFHADGRPREKR</sequence>
<name>A0A842I630_9RHOB</name>
<dbReference type="CDD" id="cd02224">
    <property type="entry name" value="cupin_SPO2919-like"/>
    <property type="match status" value="1"/>
</dbReference>
<dbReference type="PANTHER" id="PTHR35848">
    <property type="entry name" value="OXALATE-BINDING PROTEIN"/>
    <property type="match status" value="1"/>
</dbReference>